<keyword evidence="1" id="KW-0472">Membrane</keyword>
<sequence>MSTVYKLMGILLIFGGVPLFWTPVPVGLIMIAVGLSLIIANSDTARGVVRREREKHHGFNRWLLKAEKIVPHPFDRILKRTDIPPKS</sequence>
<keyword evidence="1" id="KW-0812">Transmembrane</keyword>
<proteinExistence type="predicted"/>
<gene>
    <name evidence="2" type="ORF">ACFOOR_10380</name>
</gene>
<dbReference type="Proteomes" id="UP001595379">
    <property type="component" value="Unassembled WGS sequence"/>
</dbReference>
<feature type="transmembrane region" description="Helical" evidence="1">
    <location>
        <begin position="20"/>
        <end position="40"/>
    </location>
</feature>
<protein>
    <submittedName>
        <fullName evidence="2">Uncharacterized protein</fullName>
    </submittedName>
</protein>
<name>A0ABV6ZYD4_9PROT</name>
<evidence type="ECO:0000313" key="3">
    <source>
        <dbReference type="Proteomes" id="UP001595379"/>
    </source>
</evidence>
<evidence type="ECO:0000256" key="1">
    <source>
        <dbReference type="SAM" id="Phobius"/>
    </source>
</evidence>
<reference evidence="3" key="1">
    <citation type="journal article" date="2019" name="Int. J. Syst. Evol. Microbiol.">
        <title>The Global Catalogue of Microorganisms (GCM) 10K type strain sequencing project: providing services to taxonomists for standard genome sequencing and annotation.</title>
        <authorList>
            <consortium name="The Broad Institute Genomics Platform"/>
            <consortium name="The Broad Institute Genome Sequencing Center for Infectious Disease"/>
            <person name="Wu L."/>
            <person name="Ma J."/>
        </authorList>
    </citation>
    <scope>NUCLEOTIDE SEQUENCE [LARGE SCALE GENOMIC DNA]</scope>
    <source>
        <strain evidence="3">KCTC 52487</strain>
    </source>
</reference>
<keyword evidence="3" id="KW-1185">Reference proteome</keyword>
<accession>A0ABV6ZYD4</accession>
<dbReference type="RefSeq" id="WP_343164301.1">
    <property type="nucleotide sequence ID" value="NZ_JBHRSV010000019.1"/>
</dbReference>
<evidence type="ECO:0000313" key="2">
    <source>
        <dbReference type="EMBL" id="MFC2926511.1"/>
    </source>
</evidence>
<keyword evidence="1" id="KW-1133">Transmembrane helix</keyword>
<comment type="caution">
    <text evidence="2">The sequence shown here is derived from an EMBL/GenBank/DDBJ whole genome shotgun (WGS) entry which is preliminary data.</text>
</comment>
<organism evidence="2 3">
    <name type="scientific">Hyphobacterium vulgare</name>
    <dbReference type="NCBI Taxonomy" id="1736751"/>
    <lineage>
        <taxon>Bacteria</taxon>
        <taxon>Pseudomonadati</taxon>
        <taxon>Pseudomonadota</taxon>
        <taxon>Alphaproteobacteria</taxon>
        <taxon>Maricaulales</taxon>
        <taxon>Maricaulaceae</taxon>
        <taxon>Hyphobacterium</taxon>
    </lineage>
</organism>
<dbReference type="EMBL" id="JBHRSV010000019">
    <property type="protein sequence ID" value="MFC2926511.1"/>
    <property type="molecule type" value="Genomic_DNA"/>
</dbReference>